<dbReference type="EMBL" id="FNGV01000007">
    <property type="protein sequence ID" value="SDM32556.1"/>
    <property type="molecule type" value="Genomic_DNA"/>
</dbReference>
<dbReference type="SUPFAM" id="SSF55729">
    <property type="entry name" value="Acyl-CoA N-acyltransferases (Nat)"/>
    <property type="match status" value="1"/>
</dbReference>
<dbReference type="Gene3D" id="3.40.630.30">
    <property type="match status" value="1"/>
</dbReference>
<organism evidence="2 3">
    <name type="scientific">Kriegella aquimaris</name>
    <dbReference type="NCBI Taxonomy" id="192904"/>
    <lineage>
        <taxon>Bacteria</taxon>
        <taxon>Pseudomonadati</taxon>
        <taxon>Bacteroidota</taxon>
        <taxon>Flavobacteriia</taxon>
        <taxon>Flavobacteriales</taxon>
        <taxon>Flavobacteriaceae</taxon>
        <taxon>Kriegella</taxon>
    </lineage>
</organism>
<dbReference type="AlphaFoldDB" id="A0A1G9SAP8"/>
<evidence type="ECO:0000313" key="3">
    <source>
        <dbReference type="Proteomes" id="UP000199440"/>
    </source>
</evidence>
<reference evidence="2 3" key="1">
    <citation type="submission" date="2016-10" db="EMBL/GenBank/DDBJ databases">
        <authorList>
            <person name="de Groot N.N."/>
        </authorList>
    </citation>
    <scope>NUCLEOTIDE SEQUENCE [LARGE SCALE GENOMIC DNA]</scope>
    <source>
        <strain evidence="2 3">DSM 19886</strain>
    </source>
</reference>
<dbReference type="Proteomes" id="UP000199440">
    <property type="component" value="Unassembled WGS sequence"/>
</dbReference>
<proteinExistence type="predicted"/>
<gene>
    <name evidence="2" type="ORF">SAMN04488514_107195</name>
</gene>
<dbReference type="InterPro" id="IPR000182">
    <property type="entry name" value="GNAT_dom"/>
</dbReference>
<dbReference type="OrthoDB" id="1096234at2"/>
<name>A0A1G9SAP8_9FLAO</name>
<sequence>MNKEIIEHLFEFWKQIGDKGGFLKKEKGFNSTNPPENSWPSKVFNVDIENLDLKELEQKIHSKKLPNSVAVYEQESTGKILTSNGYSLTSTLKAMALITNGIIYNNINESDFLEVCSKYDAGLFAQVASDSFGYPVKTSTIIPLYNDSAFKLFLGKHQGSFPSCGIIYLDKKGNSGIHMIGTKAEYRGMGLGKKMTQLLVNEALKNQSKKVYLVASQAGERIYSKMGFETYGVLESYSLPMN</sequence>
<dbReference type="InterPro" id="IPR016181">
    <property type="entry name" value="Acyl_CoA_acyltransferase"/>
</dbReference>
<keyword evidence="2" id="KW-0808">Transferase</keyword>
<accession>A0A1G9SAP8</accession>
<dbReference type="CDD" id="cd04301">
    <property type="entry name" value="NAT_SF"/>
    <property type="match status" value="1"/>
</dbReference>
<dbReference type="STRING" id="192904.SAMN04488514_107195"/>
<feature type="domain" description="N-acetyltransferase" evidence="1">
    <location>
        <begin position="102"/>
        <end position="242"/>
    </location>
</feature>
<evidence type="ECO:0000313" key="2">
    <source>
        <dbReference type="EMBL" id="SDM32556.1"/>
    </source>
</evidence>
<keyword evidence="3" id="KW-1185">Reference proteome</keyword>
<protein>
    <submittedName>
        <fullName evidence="2">Acetyltransferase (GNAT) domain-containing protein</fullName>
    </submittedName>
</protein>
<dbReference type="PROSITE" id="PS51186">
    <property type="entry name" value="GNAT"/>
    <property type="match status" value="1"/>
</dbReference>
<evidence type="ECO:0000259" key="1">
    <source>
        <dbReference type="PROSITE" id="PS51186"/>
    </source>
</evidence>
<dbReference type="GO" id="GO:0016747">
    <property type="term" value="F:acyltransferase activity, transferring groups other than amino-acyl groups"/>
    <property type="evidence" value="ECO:0007669"/>
    <property type="project" value="InterPro"/>
</dbReference>
<dbReference type="RefSeq" id="WP_089891051.1">
    <property type="nucleotide sequence ID" value="NZ_FNGV01000007.1"/>
</dbReference>
<dbReference type="Pfam" id="PF13673">
    <property type="entry name" value="Acetyltransf_10"/>
    <property type="match status" value="1"/>
</dbReference>